<gene>
    <name evidence="1" type="ORF">FIBSPDRAFT_947461</name>
</gene>
<organism evidence="1 2">
    <name type="scientific">Athelia psychrophila</name>
    <dbReference type="NCBI Taxonomy" id="1759441"/>
    <lineage>
        <taxon>Eukaryota</taxon>
        <taxon>Fungi</taxon>
        <taxon>Dikarya</taxon>
        <taxon>Basidiomycota</taxon>
        <taxon>Agaricomycotina</taxon>
        <taxon>Agaricomycetes</taxon>
        <taxon>Agaricomycetidae</taxon>
        <taxon>Atheliales</taxon>
        <taxon>Atheliaceae</taxon>
        <taxon>Athelia</taxon>
    </lineage>
</organism>
<evidence type="ECO:0000313" key="2">
    <source>
        <dbReference type="Proteomes" id="UP000076532"/>
    </source>
</evidence>
<dbReference type="OrthoDB" id="3270058at2759"/>
<accession>A0A166RTJ0</accession>
<dbReference type="EMBL" id="KV417502">
    <property type="protein sequence ID" value="KZP28636.1"/>
    <property type="molecule type" value="Genomic_DNA"/>
</dbReference>
<sequence>MHPACPDGLNVPALIAAKGDQLKYWVDAANKVSKAAGQPVMKKKQAVGTLRACLAAHYGLDLSVIPAEVMIGPAPVDRVIKEAQWGFLRSMGDKWTAAAAANEPFNLLAGSTSTAVHSPHHSTPILPHGQQQSIDSLFAGLELQSPTIGPPNSESQLASDTIEALLGAALAGDIAARHKLSGLRSKPAGSNEEPIPQSNMVIANPSTSVTSQPPSSSLPIIIPVISAPPMEVSEAELLATCQMDIEALTKANGLEDVIAQVQSGEVQRIREKYGPDLKHRRAIPKWSSIKSTLNRRERVFGVLRDDFNNDEARFFAFFKLTSTAGKRPTTYQSVRKIAGALPHMREDVNEEKAAVQYQDPQSGIFSDALWQQRWQGQNEFEVWRSMGKESYTGL</sequence>
<dbReference type="AlphaFoldDB" id="A0A166RTJ0"/>
<dbReference type="Proteomes" id="UP000076532">
    <property type="component" value="Unassembled WGS sequence"/>
</dbReference>
<proteinExistence type="predicted"/>
<evidence type="ECO:0000313" key="1">
    <source>
        <dbReference type="EMBL" id="KZP28636.1"/>
    </source>
</evidence>
<protein>
    <submittedName>
        <fullName evidence="1">Uncharacterized protein</fullName>
    </submittedName>
</protein>
<reference evidence="1 2" key="1">
    <citation type="journal article" date="2016" name="Mol. Biol. Evol.">
        <title>Comparative Genomics of Early-Diverging Mushroom-Forming Fungi Provides Insights into the Origins of Lignocellulose Decay Capabilities.</title>
        <authorList>
            <person name="Nagy L.G."/>
            <person name="Riley R."/>
            <person name="Tritt A."/>
            <person name="Adam C."/>
            <person name="Daum C."/>
            <person name="Floudas D."/>
            <person name="Sun H."/>
            <person name="Yadav J.S."/>
            <person name="Pangilinan J."/>
            <person name="Larsson K.H."/>
            <person name="Matsuura K."/>
            <person name="Barry K."/>
            <person name="Labutti K."/>
            <person name="Kuo R."/>
            <person name="Ohm R.A."/>
            <person name="Bhattacharya S.S."/>
            <person name="Shirouzu T."/>
            <person name="Yoshinaga Y."/>
            <person name="Martin F.M."/>
            <person name="Grigoriev I.V."/>
            <person name="Hibbett D.S."/>
        </authorList>
    </citation>
    <scope>NUCLEOTIDE SEQUENCE [LARGE SCALE GENOMIC DNA]</scope>
    <source>
        <strain evidence="1 2">CBS 109695</strain>
    </source>
</reference>
<keyword evidence="2" id="KW-1185">Reference proteome</keyword>
<name>A0A166RTJ0_9AGAM</name>